<proteinExistence type="predicted"/>
<name>A0A9D3Z2W5_DREPO</name>
<reference evidence="1" key="2">
    <citation type="submission" date="2020-11" db="EMBL/GenBank/DDBJ databases">
        <authorList>
            <person name="McCartney M.A."/>
            <person name="Auch B."/>
            <person name="Kono T."/>
            <person name="Mallez S."/>
            <person name="Becker A."/>
            <person name="Gohl D.M."/>
            <person name="Silverstein K.A.T."/>
            <person name="Koren S."/>
            <person name="Bechman K.B."/>
            <person name="Herman A."/>
            <person name="Abrahante J.E."/>
            <person name="Garbe J."/>
        </authorList>
    </citation>
    <scope>NUCLEOTIDE SEQUENCE</scope>
    <source>
        <strain evidence="1">Duluth1</strain>
        <tissue evidence="1">Whole animal</tissue>
    </source>
</reference>
<dbReference type="Proteomes" id="UP000828390">
    <property type="component" value="Unassembled WGS sequence"/>
</dbReference>
<accession>A0A9D3Z2W5</accession>
<keyword evidence="2" id="KW-1185">Reference proteome</keyword>
<organism evidence="1 2">
    <name type="scientific">Dreissena polymorpha</name>
    <name type="common">Zebra mussel</name>
    <name type="synonym">Mytilus polymorpha</name>
    <dbReference type="NCBI Taxonomy" id="45954"/>
    <lineage>
        <taxon>Eukaryota</taxon>
        <taxon>Metazoa</taxon>
        <taxon>Spiralia</taxon>
        <taxon>Lophotrochozoa</taxon>
        <taxon>Mollusca</taxon>
        <taxon>Bivalvia</taxon>
        <taxon>Autobranchia</taxon>
        <taxon>Heteroconchia</taxon>
        <taxon>Euheterodonta</taxon>
        <taxon>Imparidentia</taxon>
        <taxon>Neoheterodontei</taxon>
        <taxon>Myida</taxon>
        <taxon>Dreissenoidea</taxon>
        <taxon>Dreissenidae</taxon>
        <taxon>Dreissena</taxon>
    </lineage>
</organism>
<evidence type="ECO:0000313" key="1">
    <source>
        <dbReference type="EMBL" id="KAH3710902.1"/>
    </source>
</evidence>
<evidence type="ECO:0000313" key="2">
    <source>
        <dbReference type="Proteomes" id="UP000828390"/>
    </source>
</evidence>
<sequence>MAESGQQSDKSQLYSEWLPQSVLDSHWSPRAVPATESAHRCLEFNYLMLI</sequence>
<dbReference type="EMBL" id="JAIWYP010000014">
    <property type="protein sequence ID" value="KAH3710902.1"/>
    <property type="molecule type" value="Genomic_DNA"/>
</dbReference>
<protein>
    <submittedName>
        <fullName evidence="1">Uncharacterized protein</fullName>
    </submittedName>
</protein>
<reference evidence="1" key="1">
    <citation type="journal article" date="2019" name="bioRxiv">
        <title>The Genome of the Zebra Mussel, Dreissena polymorpha: A Resource for Invasive Species Research.</title>
        <authorList>
            <person name="McCartney M.A."/>
            <person name="Auch B."/>
            <person name="Kono T."/>
            <person name="Mallez S."/>
            <person name="Zhang Y."/>
            <person name="Obille A."/>
            <person name="Becker A."/>
            <person name="Abrahante J.E."/>
            <person name="Garbe J."/>
            <person name="Badalamenti J.P."/>
            <person name="Herman A."/>
            <person name="Mangelson H."/>
            <person name="Liachko I."/>
            <person name="Sullivan S."/>
            <person name="Sone E.D."/>
            <person name="Koren S."/>
            <person name="Silverstein K.A.T."/>
            <person name="Beckman K.B."/>
            <person name="Gohl D.M."/>
        </authorList>
    </citation>
    <scope>NUCLEOTIDE SEQUENCE</scope>
    <source>
        <strain evidence="1">Duluth1</strain>
        <tissue evidence="1">Whole animal</tissue>
    </source>
</reference>
<gene>
    <name evidence="1" type="ORF">DPMN_070399</name>
</gene>
<dbReference type="AlphaFoldDB" id="A0A9D3Z2W5"/>
<comment type="caution">
    <text evidence="1">The sequence shown here is derived from an EMBL/GenBank/DDBJ whole genome shotgun (WGS) entry which is preliminary data.</text>
</comment>